<gene>
    <name evidence="1" type="ORF">NAV_LOCUS3079</name>
</gene>
<protein>
    <submittedName>
        <fullName evidence="1">Uncharacterized protein</fullName>
    </submittedName>
</protein>
<dbReference type="STRING" id="6277.A0A498SEK5"/>
<dbReference type="Proteomes" id="UP000276991">
    <property type="component" value="Unassembled WGS sequence"/>
</dbReference>
<evidence type="ECO:0000313" key="2">
    <source>
        <dbReference type="Proteomes" id="UP000276991"/>
    </source>
</evidence>
<dbReference type="AlphaFoldDB" id="A0A498SEK5"/>
<keyword evidence="2" id="KW-1185">Reference proteome</keyword>
<sequence length="156" mass="17806">MNSNNESLIGSSSYEQFDISQYRKFLSKLQNRANELWETGLCRTPTSNTVELLAEHMIIRKSLLEIEMMQKKFTGSLEIEIDSTYSERRKAALADFMQWANTVGIFHCCIKIAYDEDMDGFGLVTSDCVAAGSDLLRVPRKAIFSLDQARRSSFLR</sequence>
<accession>A0A498SEK5</accession>
<proteinExistence type="predicted"/>
<organism evidence="1 2">
    <name type="scientific">Acanthocheilonema viteae</name>
    <name type="common">Filarial nematode worm</name>
    <name type="synonym">Dipetalonema viteae</name>
    <dbReference type="NCBI Taxonomy" id="6277"/>
    <lineage>
        <taxon>Eukaryota</taxon>
        <taxon>Metazoa</taxon>
        <taxon>Ecdysozoa</taxon>
        <taxon>Nematoda</taxon>
        <taxon>Chromadorea</taxon>
        <taxon>Rhabditida</taxon>
        <taxon>Spirurina</taxon>
        <taxon>Spiruromorpha</taxon>
        <taxon>Filarioidea</taxon>
        <taxon>Onchocercidae</taxon>
        <taxon>Acanthocheilonema</taxon>
    </lineage>
</organism>
<dbReference type="EMBL" id="UPTC01000370">
    <property type="protein sequence ID" value="VBB28249.1"/>
    <property type="molecule type" value="Genomic_DNA"/>
</dbReference>
<dbReference type="SUPFAM" id="SSF82199">
    <property type="entry name" value="SET domain"/>
    <property type="match status" value="1"/>
</dbReference>
<dbReference type="OrthoDB" id="441812at2759"/>
<dbReference type="Gene3D" id="3.90.1410.10">
    <property type="entry name" value="set domain protein methyltransferase, domain 1"/>
    <property type="match status" value="1"/>
</dbReference>
<evidence type="ECO:0000313" key="1">
    <source>
        <dbReference type="EMBL" id="VBB28249.1"/>
    </source>
</evidence>
<name>A0A498SEK5_ACAVI</name>
<dbReference type="InterPro" id="IPR046341">
    <property type="entry name" value="SET_dom_sf"/>
</dbReference>
<reference evidence="1 2" key="1">
    <citation type="submission" date="2018-08" db="EMBL/GenBank/DDBJ databases">
        <authorList>
            <person name="Laetsch R D."/>
            <person name="Stevens L."/>
            <person name="Kumar S."/>
            <person name="Blaxter L. M."/>
        </authorList>
    </citation>
    <scope>NUCLEOTIDE SEQUENCE [LARGE SCALE GENOMIC DNA]</scope>
</reference>